<evidence type="ECO:0000313" key="4">
    <source>
        <dbReference type="EMBL" id="MBB6211582.1"/>
    </source>
</evidence>
<dbReference type="PANTHER" id="PTHR30055">
    <property type="entry name" value="HTH-TYPE TRANSCRIPTIONAL REGULATOR RUTR"/>
    <property type="match status" value="1"/>
</dbReference>
<dbReference type="SUPFAM" id="SSF48498">
    <property type="entry name" value="Tetracyclin repressor-like, C-terminal domain"/>
    <property type="match status" value="1"/>
</dbReference>
<dbReference type="InterPro" id="IPR036271">
    <property type="entry name" value="Tet_transcr_reg_TetR-rel_C_sf"/>
</dbReference>
<dbReference type="PROSITE" id="PS50977">
    <property type="entry name" value="HTH_TETR_2"/>
    <property type="match status" value="1"/>
</dbReference>
<accession>A0A7W9ZHI2</accession>
<dbReference type="InterPro" id="IPR001647">
    <property type="entry name" value="HTH_TetR"/>
</dbReference>
<evidence type="ECO:0000256" key="1">
    <source>
        <dbReference type="ARBA" id="ARBA00023125"/>
    </source>
</evidence>
<dbReference type="RefSeq" id="WP_184264488.1">
    <property type="nucleotide sequence ID" value="NZ_JACIIX010000012.1"/>
</dbReference>
<keyword evidence="5" id="KW-1185">Reference proteome</keyword>
<keyword evidence="1 2" id="KW-0238">DNA-binding</keyword>
<dbReference type="SUPFAM" id="SSF46689">
    <property type="entry name" value="Homeodomain-like"/>
    <property type="match status" value="1"/>
</dbReference>
<dbReference type="Pfam" id="PF00440">
    <property type="entry name" value="TetR_N"/>
    <property type="match status" value="1"/>
</dbReference>
<name>A0A7W9ZHI2_NOVIT</name>
<feature type="DNA-binding region" description="H-T-H motif" evidence="2">
    <location>
        <begin position="37"/>
        <end position="56"/>
    </location>
</feature>
<dbReference type="InterPro" id="IPR050109">
    <property type="entry name" value="HTH-type_TetR-like_transc_reg"/>
</dbReference>
<dbReference type="EMBL" id="JACIIX010000012">
    <property type="protein sequence ID" value="MBB6211582.1"/>
    <property type="molecule type" value="Genomic_DNA"/>
</dbReference>
<sequence length="208" mass="22176">MPETSATEEPANQKPTPDRILAAASALFQAQGVRAVSVDAIAGQAGVTKRTLYYHFRSKDDLIAAYLTARDEPNLAAFRRWADAAGSDPAARVTALFHGLSRAVRHPKWAGCGFLRTAVELNTLPGHPAVVAARRHKQAVEDWLTAGFSALPPEAARTLARQVCLLIDGGFSLVMLHRDPAYMDRAGEAAAALVRGSLPAQAGGQNRT</sequence>
<evidence type="ECO:0000313" key="5">
    <source>
        <dbReference type="Proteomes" id="UP000544872"/>
    </source>
</evidence>
<evidence type="ECO:0000256" key="2">
    <source>
        <dbReference type="PROSITE-ProRule" id="PRU00335"/>
    </source>
</evidence>
<dbReference type="InterPro" id="IPR009057">
    <property type="entry name" value="Homeodomain-like_sf"/>
</dbReference>
<organism evidence="4 5">
    <name type="scientific">Novispirillum itersonii</name>
    <name type="common">Aquaspirillum itersonii</name>
    <dbReference type="NCBI Taxonomy" id="189"/>
    <lineage>
        <taxon>Bacteria</taxon>
        <taxon>Pseudomonadati</taxon>
        <taxon>Pseudomonadota</taxon>
        <taxon>Alphaproteobacteria</taxon>
        <taxon>Rhodospirillales</taxon>
        <taxon>Novispirillaceae</taxon>
        <taxon>Novispirillum</taxon>
    </lineage>
</organism>
<dbReference type="PRINTS" id="PR00455">
    <property type="entry name" value="HTHTETR"/>
</dbReference>
<comment type="caution">
    <text evidence="4">The sequence shown here is derived from an EMBL/GenBank/DDBJ whole genome shotgun (WGS) entry which is preliminary data.</text>
</comment>
<dbReference type="Gene3D" id="1.10.357.10">
    <property type="entry name" value="Tetracycline Repressor, domain 2"/>
    <property type="match status" value="1"/>
</dbReference>
<dbReference type="PANTHER" id="PTHR30055:SF200">
    <property type="entry name" value="HTH-TYPE TRANSCRIPTIONAL REPRESSOR BDCR"/>
    <property type="match status" value="1"/>
</dbReference>
<protein>
    <submittedName>
        <fullName evidence="4">AcrR family transcriptional regulator</fullName>
    </submittedName>
</protein>
<dbReference type="Proteomes" id="UP000544872">
    <property type="component" value="Unassembled WGS sequence"/>
</dbReference>
<dbReference type="GO" id="GO:0003700">
    <property type="term" value="F:DNA-binding transcription factor activity"/>
    <property type="evidence" value="ECO:0007669"/>
    <property type="project" value="TreeGrafter"/>
</dbReference>
<dbReference type="GO" id="GO:0000976">
    <property type="term" value="F:transcription cis-regulatory region binding"/>
    <property type="evidence" value="ECO:0007669"/>
    <property type="project" value="TreeGrafter"/>
</dbReference>
<dbReference type="PROSITE" id="PS01081">
    <property type="entry name" value="HTH_TETR_1"/>
    <property type="match status" value="1"/>
</dbReference>
<evidence type="ECO:0000259" key="3">
    <source>
        <dbReference type="PROSITE" id="PS50977"/>
    </source>
</evidence>
<proteinExistence type="predicted"/>
<dbReference type="InterPro" id="IPR023772">
    <property type="entry name" value="DNA-bd_HTH_TetR-type_CS"/>
</dbReference>
<reference evidence="4 5" key="1">
    <citation type="submission" date="2020-08" db="EMBL/GenBank/DDBJ databases">
        <title>Genomic Encyclopedia of Type Strains, Phase IV (KMG-IV): sequencing the most valuable type-strain genomes for metagenomic binning, comparative biology and taxonomic classification.</title>
        <authorList>
            <person name="Goeker M."/>
        </authorList>
    </citation>
    <scope>NUCLEOTIDE SEQUENCE [LARGE SCALE GENOMIC DNA]</scope>
    <source>
        <strain evidence="4 5">DSM 11590</strain>
    </source>
</reference>
<dbReference type="AlphaFoldDB" id="A0A7W9ZHI2"/>
<gene>
    <name evidence="4" type="ORF">FHS48_003023</name>
</gene>
<feature type="domain" description="HTH tetR-type" evidence="3">
    <location>
        <begin position="14"/>
        <end position="74"/>
    </location>
</feature>